<dbReference type="Gene3D" id="1.10.287.130">
    <property type="match status" value="1"/>
</dbReference>
<dbReference type="InterPro" id="IPR003594">
    <property type="entry name" value="HATPase_dom"/>
</dbReference>
<name>A0A2D2DW20_9BURK</name>
<dbReference type="GO" id="GO:0030295">
    <property type="term" value="F:protein kinase activator activity"/>
    <property type="evidence" value="ECO:0007669"/>
    <property type="project" value="TreeGrafter"/>
</dbReference>
<keyword evidence="3" id="KW-0597">Phosphoprotein</keyword>
<dbReference type="PANTHER" id="PTHR42878">
    <property type="entry name" value="TWO-COMPONENT HISTIDINE KINASE"/>
    <property type="match status" value="1"/>
</dbReference>
<dbReference type="SMART" id="SM00065">
    <property type="entry name" value="GAF"/>
    <property type="match status" value="1"/>
</dbReference>
<dbReference type="RefSeq" id="WP_099882905.1">
    <property type="nucleotide sequence ID" value="NZ_CP024608.1"/>
</dbReference>
<evidence type="ECO:0000313" key="7">
    <source>
        <dbReference type="EMBL" id="ATQ79175.1"/>
    </source>
</evidence>
<dbReference type="InterPro" id="IPR036890">
    <property type="entry name" value="HATPase_C_sf"/>
</dbReference>
<evidence type="ECO:0000256" key="1">
    <source>
        <dbReference type="ARBA" id="ARBA00000085"/>
    </source>
</evidence>
<dbReference type="PROSITE" id="PS50109">
    <property type="entry name" value="HIS_KIN"/>
    <property type="match status" value="1"/>
</dbReference>
<evidence type="ECO:0000256" key="4">
    <source>
        <dbReference type="ARBA" id="ARBA00022679"/>
    </source>
</evidence>
<keyword evidence="8" id="KW-1185">Reference proteome</keyword>
<dbReference type="SUPFAM" id="SSF55874">
    <property type="entry name" value="ATPase domain of HSP90 chaperone/DNA topoisomerase II/histidine kinase"/>
    <property type="match status" value="1"/>
</dbReference>
<dbReference type="GO" id="GO:0000156">
    <property type="term" value="F:phosphorelay response regulator activity"/>
    <property type="evidence" value="ECO:0007669"/>
    <property type="project" value="TreeGrafter"/>
</dbReference>
<evidence type="ECO:0000256" key="3">
    <source>
        <dbReference type="ARBA" id="ARBA00022553"/>
    </source>
</evidence>
<dbReference type="Gene3D" id="3.30.565.10">
    <property type="entry name" value="Histidine kinase-like ATPase, C-terminal domain"/>
    <property type="match status" value="1"/>
</dbReference>
<dbReference type="EC" id="2.7.13.3" evidence="2"/>
<evidence type="ECO:0000313" key="8">
    <source>
        <dbReference type="Proteomes" id="UP000229897"/>
    </source>
</evidence>
<dbReference type="SUPFAM" id="SSF55781">
    <property type="entry name" value="GAF domain-like"/>
    <property type="match status" value="1"/>
</dbReference>
<dbReference type="SMART" id="SM00388">
    <property type="entry name" value="HisKA"/>
    <property type="match status" value="1"/>
</dbReference>
<dbReference type="InterPro" id="IPR003018">
    <property type="entry name" value="GAF"/>
</dbReference>
<dbReference type="InterPro" id="IPR036097">
    <property type="entry name" value="HisK_dim/P_sf"/>
</dbReference>
<proteinExistence type="predicted"/>
<dbReference type="Pfam" id="PF00512">
    <property type="entry name" value="HisKA"/>
    <property type="match status" value="1"/>
</dbReference>
<reference evidence="7" key="1">
    <citation type="submission" date="2017-10" db="EMBL/GenBank/DDBJ databases">
        <title>Massilia psychrophilum sp. nov., a novel purple-pigmented bacterium isolated from Tianshan glacier, Xinjiang Municipality, China.</title>
        <authorList>
            <person name="Wang H."/>
        </authorList>
    </citation>
    <scope>NUCLEOTIDE SEQUENCE [LARGE SCALE GENOMIC DNA]</scope>
    <source>
        <strain evidence="7">B2</strain>
    </source>
</reference>
<gene>
    <name evidence="7" type="ORF">CR152_29335</name>
</gene>
<organism evidence="7 8">
    <name type="scientific">Massilia violaceinigra</name>
    <dbReference type="NCBI Taxonomy" id="2045208"/>
    <lineage>
        <taxon>Bacteria</taxon>
        <taxon>Pseudomonadati</taxon>
        <taxon>Pseudomonadota</taxon>
        <taxon>Betaproteobacteria</taxon>
        <taxon>Burkholderiales</taxon>
        <taxon>Oxalobacteraceae</taxon>
        <taxon>Telluria group</taxon>
        <taxon>Massilia</taxon>
    </lineage>
</organism>
<evidence type="ECO:0000256" key="5">
    <source>
        <dbReference type="ARBA" id="ARBA00022777"/>
    </source>
</evidence>
<dbReference type="InterPro" id="IPR005467">
    <property type="entry name" value="His_kinase_dom"/>
</dbReference>
<dbReference type="Proteomes" id="UP000229897">
    <property type="component" value="Chromosome"/>
</dbReference>
<dbReference type="InterPro" id="IPR003661">
    <property type="entry name" value="HisK_dim/P_dom"/>
</dbReference>
<accession>A0A2D2DW20</accession>
<dbReference type="PRINTS" id="PR00344">
    <property type="entry name" value="BCTRLSENSOR"/>
</dbReference>
<dbReference type="SUPFAM" id="SSF47384">
    <property type="entry name" value="Homodimeric domain of signal transducing histidine kinase"/>
    <property type="match status" value="1"/>
</dbReference>
<dbReference type="AlphaFoldDB" id="A0A2D2DW20"/>
<dbReference type="KEGG" id="mass:CR152_29335"/>
<protein>
    <recommendedName>
        <fullName evidence="2">histidine kinase</fullName>
        <ecNumber evidence="2">2.7.13.3</ecNumber>
    </recommendedName>
</protein>
<sequence>MQTELAADIAAIEAISSVPTILEAVAAITGLRFVCIARVSADSWTTCAVLDRLGFGLKVGDGLDVATTLCEEVRDTGRPVIIDNVSQDARYRDHHTPRMYGFQSYISLPIQRPDGSYFGTLCGLDPLPANLSNTATVASMGLFAQLISKHLESELKLNESQCALLSERDTSELREQFIAVLGHDLRTPLSSILLGAELLRREPLSAQATGVLERMRRSALRISALVNDVMDFTRGRMGGGIALSLRNEAGLRQSLEQVVAELQGAYPEHRILAEIDLPGEVVCDGGRIQQLLSNLLKNALVHGAREEPVLVRALVHAGELEISVLNGGPAIAPATIDQLFKPFWRAPGHAASEGLGLGLFIVAEIARSHGGTLEVKSDHGATRFTFRMRAGEPAERRGAARA</sequence>
<dbReference type="Pfam" id="PF01590">
    <property type="entry name" value="GAF"/>
    <property type="match status" value="1"/>
</dbReference>
<evidence type="ECO:0000256" key="2">
    <source>
        <dbReference type="ARBA" id="ARBA00012438"/>
    </source>
</evidence>
<dbReference type="SMART" id="SM00387">
    <property type="entry name" value="HATPase_c"/>
    <property type="match status" value="1"/>
</dbReference>
<keyword evidence="4" id="KW-0808">Transferase</keyword>
<feature type="domain" description="Histidine kinase" evidence="6">
    <location>
        <begin position="180"/>
        <end position="392"/>
    </location>
</feature>
<dbReference type="Gene3D" id="3.30.450.40">
    <property type="match status" value="1"/>
</dbReference>
<dbReference type="OrthoDB" id="8807260at2"/>
<dbReference type="GO" id="GO:0000155">
    <property type="term" value="F:phosphorelay sensor kinase activity"/>
    <property type="evidence" value="ECO:0007669"/>
    <property type="project" value="InterPro"/>
</dbReference>
<comment type="catalytic activity">
    <reaction evidence="1">
        <text>ATP + protein L-histidine = ADP + protein N-phospho-L-histidine.</text>
        <dbReference type="EC" id="2.7.13.3"/>
    </reaction>
</comment>
<dbReference type="Pfam" id="PF02518">
    <property type="entry name" value="HATPase_c"/>
    <property type="match status" value="1"/>
</dbReference>
<keyword evidence="5 7" id="KW-0418">Kinase</keyword>
<dbReference type="CDD" id="cd00075">
    <property type="entry name" value="HATPase"/>
    <property type="match status" value="1"/>
</dbReference>
<dbReference type="PANTHER" id="PTHR42878:SF15">
    <property type="entry name" value="BACTERIOPHYTOCHROME"/>
    <property type="match status" value="1"/>
</dbReference>
<dbReference type="EMBL" id="CP024608">
    <property type="protein sequence ID" value="ATQ79175.1"/>
    <property type="molecule type" value="Genomic_DNA"/>
</dbReference>
<dbReference type="InterPro" id="IPR029016">
    <property type="entry name" value="GAF-like_dom_sf"/>
</dbReference>
<dbReference type="GO" id="GO:0007234">
    <property type="term" value="P:osmosensory signaling via phosphorelay pathway"/>
    <property type="evidence" value="ECO:0007669"/>
    <property type="project" value="TreeGrafter"/>
</dbReference>
<dbReference type="InterPro" id="IPR004358">
    <property type="entry name" value="Sig_transdc_His_kin-like_C"/>
</dbReference>
<evidence type="ECO:0000259" key="6">
    <source>
        <dbReference type="PROSITE" id="PS50109"/>
    </source>
</evidence>
<dbReference type="CDD" id="cd00082">
    <property type="entry name" value="HisKA"/>
    <property type="match status" value="1"/>
</dbReference>
<dbReference type="InterPro" id="IPR050351">
    <property type="entry name" value="BphY/WalK/GraS-like"/>
</dbReference>